<dbReference type="InterPro" id="IPR045967">
    <property type="entry name" value="HAM1-like_N"/>
</dbReference>
<sequence>MSLNLNHFGKFISALSIGKLPTQSQLDLILNSLLESPIFIDSTSEIVDSLKAFLECFRQFGNSKNAQDQFQRLLHATSNLDLEPIIEPPSTSKRLSTPQEVSQSILDFLHLLFSSTDFRNLINDTIDLLIQIIIPNQKSKNLQDLIDEISKSLVSILIRINHTLKINVLNSLSRLGEVLGEYADYLSDEIDGHKEVSEVFEIGFDLVCQFTGKEKWNEFGESLKEVLEILKNDKELKKLSDEFHKLISESLENSELVYTSTFYKKLESILTKFWQHIKPEKFQTPIQKLIKLISQMKEEIINDELSIKLIKSLADLIGQFQFDVLEKSVGGVKRKVSKSRIWKELWVYLLPKILAMIQEIPLPRIEFVSREFEFAIDPLTLRSTSSFMPDQIRLTNKNVLNFKHTSPLTTTSSSIHTSSITSTQTLVIRGLRLYTKDVGFYFQKKIDPVKSWLSRLTTSVFEDEGLLDVFVGMGNEDGISLVMEIEIGENENENRDKKDARLFKVKTTHFDVQGLSLYPHDSTHPVLNWFLKPGLALYLQSKLSETVESYITHQLQLLEELIDQIQTRWDRSRSSKPSTSPQEEGEEGEGPKKKLYGTNLKIEAEDKSHVISIGIGDNLLKGKGIGGRKGGDLKRVKEIAGTVVEEARVAVQNKLQKVDEFVEAVEEGRKEGVDENDWKSDAFDL</sequence>
<evidence type="ECO:0000313" key="4">
    <source>
        <dbReference type="Proteomes" id="UP000001072"/>
    </source>
</evidence>
<dbReference type="PANTHER" id="PTHR31138">
    <property type="entry name" value="CHROMOSOME 19, WHOLE GENOME SHOTGUN SEQUENCE"/>
    <property type="match status" value="1"/>
</dbReference>
<dbReference type="RefSeq" id="XP_007409077.1">
    <property type="nucleotide sequence ID" value="XM_007409015.1"/>
</dbReference>
<dbReference type="InParanoid" id="F4RIZ2"/>
<proteinExistence type="predicted"/>
<protein>
    <recommendedName>
        <fullName evidence="2">HAM1-like N-terminal domain-containing protein</fullName>
    </recommendedName>
</protein>
<dbReference type="OrthoDB" id="5407957at2759"/>
<evidence type="ECO:0000313" key="3">
    <source>
        <dbReference type="EMBL" id="EGG07745.1"/>
    </source>
</evidence>
<reference evidence="4" key="1">
    <citation type="journal article" date="2011" name="Proc. Natl. Acad. Sci. U.S.A.">
        <title>Obligate biotrophy features unraveled by the genomic analysis of rust fungi.</title>
        <authorList>
            <person name="Duplessis S."/>
            <person name="Cuomo C.A."/>
            <person name="Lin Y.-C."/>
            <person name="Aerts A."/>
            <person name="Tisserant E."/>
            <person name="Veneault-Fourrey C."/>
            <person name="Joly D.L."/>
            <person name="Hacquard S."/>
            <person name="Amselem J."/>
            <person name="Cantarel B.L."/>
            <person name="Chiu R."/>
            <person name="Coutinho P.M."/>
            <person name="Feau N."/>
            <person name="Field M."/>
            <person name="Frey P."/>
            <person name="Gelhaye E."/>
            <person name="Goldberg J."/>
            <person name="Grabherr M.G."/>
            <person name="Kodira C.D."/>
            <person name="Kohler A."/>
            <person name="Kuees U."/>
            <person name="Lindquist E.A."/>
            <person name="Lucas S.M."/>
            <person name="Mago R."/>
            <person name="Mauceli E."/>
            <person name="Morin E."/>
            <person name="Murat C."/>
            <person name="Pangilinan J.L."/>
            <person name="Park R."/>
            <person name="Pearson M."/>
            <person name="Quesneville H."/>
            <person name="Rouhier N."/>
            <person name="Sakthikumar S."/>
            <person name="Salamov A.A."/>
            <person name="Schmutz J."/>
            <person name="Selles B."/>
            <person name="Shapiro H."/>
            <person name="Tanguay P."/>
            <person name="Tuskan G.A."/>
            <person name="Henrissat B."/>
            <person name="Van de Peer Y."/>
            <person name="Rouze P."/>
            <person name="Ellis J.G."/>
            <person name="Dodds P.N."/>
            <person name="Schein J.E."/>
            <person name="Zhong S."/>
            <person name="Hamelin R.C."/>
            <person name="Grigoriev I.V."/>
            <person name="Szabo L.J."/>
            <person name="Martin F."/>
        </authorList>
    </citation>
    <scope>NUCLEOTIDE SEQUENCE [LARGE SCALE GENOMIC DNA]</scope>
    <source>
        <strain evidence="4">98AG31 / pathotype 3-4-7</strain>
    </source>
</reference>
<dbReference type="PANTHER" id="PTHR31138:SF1">
    <property type="entry name" value="PDZ DOMAIN-CONTAINING PROTEIN"/>
    <property type="match status" value="1"/>
</dbReference>
<dbReference type="Proteomes" id="UP000001072">
    <property type="component" value="Unassembled WGS sequence"/>
</dbReference>
<name>F4RIZ2_MELLP</name>
<feature type="domain" description="HAM1-like N-terminal" evidence="2">
    <location>
        <begin position="11"/>
        <end position="128"/>
    </location>
</feature>
<feature type="region of interest" description="Disordered" evidence="1">
    <location>
        <begin position="569"/>
        <end position="595"/>
    </location>
</feature>
<dbReference type="KEGG" id="mlr:MELLADRAFT_62438"/>
<dbReference type="HOGENOM" id="CLU_377735_0_0_1"/>
<keyword evidence="4" id="KW-1185">Reference proteome</keyword>
<organism evidence="4">
    <name type="scientific">Melampsora larici-populina (strain 98AG31 / pathotype 3-4-7)</name>
    <name type="common">Poplar leaf rust fungus</name>
    <dbReference type="NCBI Taxonomy" id="747676"/>
    <lineage>
        <taxon>Eukaryota</taxon>
        <taxon>Fungi</taxon>
        <taxon>Dikarya</taxon>
        <taxon>Basidiomycota</taxon>
        <taxon>Pucciniomycotina</taxon>
        <taxon>Pucciniomycetes</taxon>
        <taxon>Pucciniales</taxon>
        <taxon>Melampsoraceae</taxon>
        <taxon>Melampsora</taxon>
    </lineage>
</organism>
<gene>
    <name evidence="3" type="ORF">MELLADRAFT_62438</name>
</gene>
<dbReference type="EMBL" id="GL883103">
    <property type="protein sequence ID" value="EGG07745.1"/>
    <property type="molecule type" value="Genomic_DNA"/>
</dbReference>
<evidence type="ECO:0000259" key="2">
    <source>
        <dbReference type="Pfam" id="PF19343"/>
    </source>
</evidence>
<feature type="domain" description="HAM1-like N-terminal" evidence="2">
    <location>
        <begin position="206"/>
        <end position="487"/>
    </location>
</feature>
<dbReference type="VEuPathDB" id="FungiDB:MELLADRAFT_62438"/>
<dbReference type="Pfam" id="PF19343">
    <property type="entry name" value="HAM1_N"/>
    <property type="match status" value="2"/>
</dbReference>
<accession>F4RIZ2</accession>
<dbReference type="STRING" id="747676.F4RIZ2"/>
<dbReference type="GeneID" id="18929901"/>
<evidence type="ECO:0000256" key="1">
    <source>
        <dbReference type="SAM" id="MobiDB-lite"/>
    </source>
</evidence>
<dbReference type="AlphaFoldDB" id="F4RIZ2"/>